<feature type="domain" description="DUF559" evidence="1">
    <location>
        <begin position="24"/>
        <end position="77"/>
    </location>
</feature>
<evidence type="ECO:0000313" key="2">
    <source>
        <dbReference type="EMBL" id="BBU20560.1"/>
    </source>
</evidence>
<evidence type="ECO:0000313" key="3">
    <source>
        <dbReference type="Proteomes" id="UP000464624"/>
    </source>
</evidence>
<sequence length="94" mass="10934">MIDAGLPTPTTQIPVLDGYRPVAFVDMGWANYKVAVEYDGDHHRHDRRHYVKDQRRLRKLAAMGWIVVRVIAEDSREDVIRRVRGALLARGWRP</sequence>
<dbReference type="AlphaFoldDB" id="A0AAD1LZN0"/>
<reference evidence="2 3" key="1">
    <citation type="submission" date="2019-12" db="EMBL/GenBank/DDBJ databases">
        <title>Complete genome sequence of Mycolicibacterium xenopi str. JCM15661T.</title>
        <authorList>
            <person name="Yoshida M."/>
            <person name="Fukano H."/>
            <person name="Asakura T."/>
            <person name="Hoshino Y."/>
        </authorList>
    </citation>
    <scope>NUCLEOTIDE SEQUENCE [LARGE SCALE GENOMIC DNA]</scope>
    <source>
        <strain evidence="2 3">JCM 15661T</strain>
    </source>
</reference>
<proteinExistence type="predicted"/>
<organism evidence="2 3">
    <name type="scientific">Mycobacterium xenopi</name>
    <dbReference type="NCBI Taxonomy" id="1789"/>
    <lineage>
        <taxon>Bacteria</taxon>
        <taxon>Bacillati</taxon>
        <taxon>Actinomycetota</taxon>
        <taxon>Actinomycetes</taxon>
        <taxon>Mycobacteriales</taxon>
        <taxon>Mycobacteriaceae</taxon>
        <taxon>Mycobacterium</taxon>
    </lineage>
</organism>
<gene>
    <name evidence="2" type="ORF">MYXE_03490</name>
</gene>
<accession>A0AAD1LZN0</accession>
<dbReference type="Gene3D" id="3.40.960.10">
    <property type="entry name" value="VSR Endonuclease"/>
    <property type="match status" value="1"/>
</dbReference>
<dbReference type="InterPro" id="IPR007569">
    <property type="entry name" value="DUF559"/>
</dbReference>
<dbReference type="Pfam" id="PF04480">
    <property type="entry name" value="DUF559"/>
    <property type="match status" value="1"/>
</dbReference>
<evidence type="ECO:0000259" key="1">
    <source>
        <dbReference type="Pfam" id="PF04480"/>
    </source>
</evidence>
<protein>
    <recommendedName>
        <fullName evidence="1">DUF559 domain-containing protein</fullName>
    </recommendedName>
</protein>
<dbReference type="SUPFAM" id="SSF52980">
    <property type="entry name" value="Restriction endonuclease-like"/>
    <property type="match status" value="1"/>
</dbReference>
<dbReference type="KEGG" id="mxe:MYXE_03490"/>
<name>A0AAD1LZN0_MYCXE</name>
<dbReference type="EMBL" id="AP022314">
    <property type="protein sequence ID" value="BBU20560.1"/>
    <property type="molecule type" value="Genomic_DNA"/>
</dbReference>
<dbReference type="InterPro" id="IPR011335">
    <property type="entry name" value="Restrct_endonuc-II-like"/>
</dbReference>
<dbReference type="Proteomes" id="UP000464624">
    <property type="component" value="Chromosome"/>
</dbReference>